<dbReference type="Proteomes" id="UP000319160">
    <property type="component" value="Unassembled WGS sequence"/>
</dbReference>
<name>A0A553I5W8_9PEZI</name>
<protein>
    <submittedName>
        <fullName evidence="1">Uncharacterized protein</fullName>
    </submittedName>
</protein>
<dbReference type="AlphaFoldDB" id="A0A553I5W8"/>
<evidence type="ECO:0000313" key="1">
    <source>
        <dbReference type="EMBL" id="TRX95599.1"/>
    </source>
</evidence>
<accession>A0A553I5W8</accession>
<reference evidence="2" key="1">
    <citation type="submission" date="2019-06" db="EMBL/GenBank/DDBJ databases">
        <title>Draft genome sequence of the griseofulvin-producing fungus Xylaria cubensis strain G536.</title>
        <authorList>
            <person name="Mead M.E."/>
            <person name="Raja H.A."/>
            <person name="Steenwyk J.L."/>
            <person name="Knowles S.L."/>
            <person name="Oberlies N.H."/>
            <person name="Rokas A."/>
        </authorList>
    </citation>
    <scope>NUCLEOTIDE SEQUENCE [LARGE SCALE GENOMIC DNA]</scope>
    <source>
        <strain evidence="2">G536</strain>
    </source>
</reference>
<evidence type="ECO:0000313" key="2">
    <source>
        <dbReference type="Proteomes" id="UP000319160"/>
    </source>
</evidence>
<sequence length="100" mass="10989">MFFNASALGGPCVRQGLAVHTSHLGVVVAWSPEDPPWSSNPLDRIHLSPNILSYFTLLFASTKRPYLREVVPSTPHNQSAHQPRVVIIVLITSKTAFGLE</sequence>
<gene>
    <name evidence="1" type="ORF">FHL15_003557</name>
</gene>
<comment type="caution">
    <text evidence="1">The sequence shown here is derived from an EMBL/GenBank/DDBJ whole genome shotgun (WGS) entry which is preliminary data.</text>
</comment>
<keyword evidence="2" id="KW-1185">Reference proteome</keyword>
<organism evidence="1 2">
    <name type="scientific">Xylaria flabelliformis</name>
    <dbReference type="NCBI Taxonomy" id="2512241"/>
    <lineage>
        <taxon>Eukaryota</taxon>
        <taxon>Fungi</taxon>
        <taxon>Dikarya</taxon>
        <taxon>Ascomycota</taxon>
        <taxon>Pezizomycotina</taxon>
        <taxon>Sordariomycetes</taxon>
        <taxon>Xylariomycetidae</taxon>
        <taxon>Xylariales</taxon>
        <taxon>Xylariaceae</taxon>
        <taxon>Xylaria</taxon>
    </lineage>
</organism>
<proteinExistence type="predicted"/>
<dbReference type="EMBL" id="VFLP01000015">
    <property type="protein sequence ID" value="TRX95599.1"/>
    <property type="molecule type" value="Genomic_DNA"/>
</dbReference>